<feature type="domain" description="Thiamine pyrophosphate enzyme central" evidence="11">
    <location>
        <begin position="199"/>
        <end position="328"/>
    </location>
</feature>
<dbReference type="InterPro" id="IPR029035">
    <property type="entry name" value="DHS-like_NAD/FAD-binding_dom"/>
</dbReference>
<comment type="similarity">
    <text evidence="3 10">Belongs to the TPP enzyme family.</text>
</comment>
<dbReference type="CDD" id="cd02005">
    <property type="entry name" value="TPP_PDC_IPDC"/>
    <property type="match status" value="1"/>
</dbReference>
<dbReference type="PANTHER" id="PTHR43452">
    <property type="entry name" value="PYRUVATE DECARBOXYLASE"/>
    <property type="match status" value="1"/>
</dbReference>
<dbReference type="InterPro" id="IPR029061">
    <property type="entry name" value="THDP-binding"/>
</dbReference>
<dbReference type="InterPro" id="IPR047213">
    <property type="entry name" value="TPP_PYR_PDC_IPDC-like"/>
</dbReference>
<protein>
    <submittedName>
        <fullName evidence="14">Indolepyruvate decarboxylase</fullName>
    </submittedName>
</protein>
<comment type="caution">
    <text evidence="14">The sequence shown here is derived from an EMBL/GenBank/DDBJ whole genome shotgun (WGS) entry which is preliminary data.</text>
</comment>
<dbReference type="EMBL" id="MJLZ01000017">
    <property type="protein sequence ID" value="RLM24218.1"/>
    <property type="molecule type" value="Genomic_DNA"/>
</dbReference>
<evidence type="ECO:0000256" key="5">
    <source>
        <dbReference type="ARBA" id="ARBA00022793"/>
    </source>
</evidence>
<dbReference type="GO" id="GO:0004737">
    <property type="term" value="F:pyruvate decarboxylase activity"/>
    <property type="evidence" value="ECO:0007669"/>
    <property type="project" value="TreeGrafter"/>
</dbReference>
<keyword evidence="6 9" id="KW-0460">Magnesium</keyword>
<evidence type="ECO:0000259" key="11">
    <source>
        <dbReference type="Pfam" id="PF00205"/>
    </source>
</evidence>
<keyword evidence="7 10" id="KW-0786">Thiamine pyrophosphate</keyword>
<evidence type="ECO:0000313" key="14">
    <source>
        <dbReference type="EMBL" id="RLM24218.1"/>
    </source>
</evidence>
<keyword evidence="8" id="KW-0456">Lyase</keyword>
<dbReference type="FunFam" id="3.40.50.970:FF:000019">
    <property type="entry name" value="Pyruvate decarboxylase isozyme"/>
    <property type="match status" value="1"/>
</dbReference>
<evidence type="ECO:0000259" key="12">
    <source>
        <dbReference type="Pfam" id="PF02775"/>
    </source>
</evidence>
<dbReference type="OrthoDB" id="9785953at2"/>
<dbReference type="GO" id="GO:0000287">
    <property type="term" value="F:magnesium ion binding"/>
    <property type="evidence" value="ECO:0007669"/>
    <property type="project" value="InterPro"/>
</dbReference>
<evidence type="ECO:0000256" key="3">
    <source>
        <dbReference type="ARBA" id="ARBA00007812"/>
    </source>
</evidence>
<dbReference type="Pfam" id="PF02776">
    <property type="entry name" value="TPP_enzyme_N"/>
    <property type="match status" value="1"/>
</dbReference>
<feature type="binding site" evidence="9">
    <location>
        <position position="436"/>
    </location>
    <ligand>
        <name>Mg(2+)</name>
        <dbReference type="ChEBI" id="CHEBI:18420"/>
    </ligand>
</feature>
<feature type="domain" description="Thiamine pyrophosphate enzyme TPP-binding" evidence="12">
    <location>
        <begin position="394"/>
        <end position="530"/>
    </location>
</feature>
<evidence type="ECO:0000259" key="13">
    <source>
        <dbReference type="Pfam" id="PF02776"/>
    </source>
</evidence>
<evidence type="ECO:0000256" key="6">
    <source>
        <dbReference type="ARBA" id="ARBA00022842"/>
    </source>
</evidence>
<sequence length="555" mass="60397">MLNSYTIGDYLLDRLAQTGIKHLFGVPGDYNLQFLDHVINHDHITWVGCANELNAAYAADGYARCKPAAALLTTFGVGELSAINGIAGSYAEYVPVIHITFAPNLISQHKRQLLHHTLGDGDFGHFLRMAMEVTVASATLTIENATSEIDRVVGDALRLHRPVYLFLPLDVAAAPTGNRPYPLPIPEPVCSDASLQAFVDAATEILSAANSVSLLADFLAERFGAAKSLQRWLDQTSFPHSTLLMGKSTLNEQHPCFTGTYAGNGSDEKIRSLIEDAEVIISVGVLFTDTTTAGFSHHIPTEKCIDIQPAVARVGDKTFSNIPMLTAIETLEKITSTLSSHWKHTTITPPALPSSYAKDELDQHGFWQQIQGFLRPGDLIVAEQGTACFGAAALTLLQGCRFITQSLWGTIGYTLPAAYGAQLAEPLRRVILLIGDGSLQLTAQEIGSMLRDNLNIVIFVLNNQGYTVERAIHNPQQRYHDIAPWNWTQLPIALGGDSNKIRTRKTSSPAQLAQALDQIGSEPCFSLIDVVLPKMDIPELLQAVSQSLEQNNSAH</sequence>
<keyword evidence="4 9" id="KW-0479">Metal-binding</keyword>
<dbReference type="GO" id="GO:0030976">
    <property type="term" value="F:thiamine pyrophosphate binding"/>
    <property type="evidence" value="ECO:0007669"/>
    <property type="project" value="InterPro"/>
</dbReference>
<dbReference type="InterPro" id="IPR011766">
    <property type="entry name" value="TPP_enzyme_TPP-bd"/>
</dbReference>
<dbReference type="AlphaFoldDB" id="A0A421DP90"/>
<dbReference type="PIRSF" id="PIRSF036565">
    <property type="entry name" value="Pyruvt_ip_decrb"/>
    <property type="match status" value="1"/>
</dbReference>
<reference evidence="14 15" key="1">
    <citation type="submission" date="2016-09" db="EMBL/GenBank/DDBJ databases">
        <authorList>
            <person name="Doonan J."/>
            <person name="Pachebat J.A."/>
            <person name="Golyshin P.N."/>
            <person name="Denman S."/>
            <person name="Mcdonald J.E."/>
        </authorList>
    </citation>
    <scope>NUCLEOTIDE SEQUENCE [LARGE SCALE GENOMIC DNA]</scope>
    <source>
        <strain evidence="14 15">NCPPB 3934</strain>
    </source>
</reference>
<dbReference type="CDD" id="cd07038">
    <property type="entry name" value="TPP_PYR_PDC_IPDC_like"/>
    <property type="match status" value="1"/>
</dbReference>
<dbReference type="PANTHER" id="PTHR43452:SF30">
    <property type="entry name" value="PYRUVATE DECARBOXYLASE ISOZYME 1-RELATED"/>
    <property type="match status" value="1"/>
</dbReference>
<evidence type="ECO:0000256" key="9">
    <source>
        <dbReference type="PIRSR" id="PIRSR036565-2"/>
    </source>
</evidence>
<evidence type="ECO:0000256" key="8">
    <source>
        <dbReference type="ARBA" id="ARBA00023239"/>
    </source>
</evidence>
<evidence type="ECO:0000256" key="4">
    <source>
        <dbReference type="ARBA" id="ARBA00022723"/>
    </source>
</evidence>
<dbReference type="RefSeq" id="WP_121574868.1">
    <property type="nucleotide sequence ID" value="NZ_MJLZ01000017.1"/>
</dbReference>
<organism evidence="14 15">
    <name type="scientific">Brenneria alni</name>
    <dbReference type="NCBI Taxonomy" id="71656"/>
    <lineage>
        <taxon>Bacteria</taxon>
        <taxon>Pseudomonadati</taxon>
        <taxon>Pseudomonadota</taxon>
        <taxon>Gammaproteobacteria</taxon>
        <taxon>Enterobacterales</taxon>
        <taxon>Pectobacteriaceae</taxon>
        <taxon>Brenneria</taxon>
    </lineage>
</organism>
<dbReference type="Pfam" id="PF02775">
    <property type="entry name" value="TPP_enzyme_C"/>
    <property type="match status" value="1"/>
</dbReference>
<evidence type="ECO:0000256" key="2">
    <source>
        <dbReference type="ARBA" id="ARBA00001964"/>
    </source>
</evidence>
<dbReference type="Pfam" id="PF00205">
    <property type="entry name" value="TPP_enzyme_M"/>
    <property type="match status" value="1"/>
</dbReference>
<dbReference type="SUPFAM" id="SSF52518">
    <property type="entry name" value="Thiamin diphosphate-binding fold (THDP-binding)"/>
    <property type="match status" value="2"/>
</dbReference>
<dbReference type="GO" id="GO:0000949">
    <property type="term" value="P:aromatic amino acid family catabolic process to alcohol via Ehrlich pathway"/>
    <property type="evidence" value="ECO:0007669"/>
    <property type="project" value="TreeGrafter"/>
</dbReference>
<dbReference type="InterPro" id="IPR012001">
    <property type="entry name" value="Thiamin_PyroP_enz_TPP-bd_dom"/>
</dbReference>
<dbReference type="GO" id="GO:0005829">
    <property type="term" value="C:cytosol"/>
    <property type="evidence" value="ECO:0007669"/>
    <property type="project" value="TreeGrafter"/>
</dbReference>
<dbReference type="Gene3D" id="3.40.50.1220">
    <property type="entry name" value="TPP-binding domain"/>
    <property type="match status" value="1"/>
</dbReference>
<dbReference type="Gene3D" id="3.40.50.970">
    <property type="match status" value="2"/>
</dbReference>
<proteinExistence type="inferred from homology"/>
<feature type="binding site" evidence="9">
    <location>
        <position position="463"/>
    </location>
    <ligand>
        <name>Mg(2+)</name>
        <dbReference type="ChEBI" id="CHEBI:18420"/>
    </ligand>
</feature>
<dbReference type="InterPro" id="IPR012000">
    <property type="entry name" value="Thiamin_PyroP_enz_cen_dom"/>
</dbReference>
<keyword evidence="15" id="KW-1185">Reference proteome</keyword>
<feature type="domain" description="Thiamine pyrophosphate enzyme N-terminal TPP-binding" evidence="13">
    <location>
        <begin position="6"/>
        <end position="112"/>
    </location>
</feature>
<evidence type="ECO:0000256" key="7">
    <source>
        <dbReference type="ARBA" id="ARBA00023052"/>
    </source>
</evidence>
<name>A0A421DP90_9GAMM</name>
<keyword evidence="5" id="KW-0210">Decarboxylase</keyword>
<evidence type="ECO:0000313" key="15">
    <source>
        <dbReference type="Proteomes" id="UP000285648"/>
    </source>
</evidence>
<comment type="cofactor">
    <cofactor evidence="1">
        <name>a metal cation</name>
        <dbReference type="ChEBI" id="CHEBI:25213"/>
    </cofactor>
</comment>
<keyword evidence="14" id="KW-0670">Pyruvate</keyword>
<comment type="cofactor">
    <cofactor evidence="2">
        <name>thiamine diphosphate</name>
        <dbReference type="ChEBI" id="CHEBI:58937"/>
    </cofactor>
</comment>
<gene>
    <name evidence="14" type="ORF">BIY29_09040</name>
</gene>
<accession>A0A421DP90</accession>
<feature type="binding site" evidence="9">
    <location>
        <position position="465"/>
    </location>
    <ligand>
        <name>Mg(2+)</name>
        <dbReference type="ChEBI" id="CHEBI:18420"/>
    </ligand>
</feature>
<comment type="cofactor">
    <cofactor evidence="9">
        <name>Mg(2+)</name>
        <dbReference type="ChEBI" id="CHEBI:18420"/>
    </cofactor>
    <text evidence="9">Binds 1 Mg(2+) per subunit.</text>
</comment>
<evidence type="ECO:0000256" key="1">
    <source>
        <dbReference type="ARBA" id="ARBA00001920"/>
    </source>
</evidence>
<dbReference type="SUPFAM" id="SSF52467">
    <property type="entry name" value="DHS-like NAD/FAD-binding domain"/>
    <property type="match status" value="1"/>
</dbReference>
<dbReference type="InterPro" id="IPR047214">
    <property type="entry name" value="TPP_PDC_IPDC"/>
</dbReference>
<evidence type="ECO:0000256" key="10">
    <source>
        <dbReference type="RuleBase" id="RU362132"/>
    </source>
</evidence>
<dbReference type="FunFam" id="3.40.50.970:FF:000024">
    <property type="entry name" value="Pyruvate decarboxylase isozyme"/>
    <property type="match status" value="1"/>
</dbReference>
<dbReference type="InterPro" id="IPR012110">
    <property type="entry name" value="PDC/IPDC-like"/>
</dbReference>
<dbReference type="Proteomes" id="UP000285648">
    <property type="component" value="Unassembled WGS sequence"/>
</dbReference>